<sequence length="210" mass="23935">MLPEELEVLVGKDQRKRTFMVDERRCRGHSKVLERSLASGRTRKPGLVLPAEDPKCFALYLRCLAVDRPDFLSAMDTLTKCENGKFVPVNEADSRDAMHKLCELWILASHLEDLRMQNAIMDAINALRLAISLRTAEMVIEKTAVGSGLRRWIADLLAEAMTTDWLTQWSREVSKELLIDWLHASVQSREEKAKAGTTIAARRPDHYHTH</sequence>
<dbReference type="AlphaFoldDB" id="M2Z912"/>
<dbReference type="HOGENOM" id="CLU_1310604_0_0_1"/>
<dbReference type="Proteomes" id="UP000016932">
    <property type="component" value="Unassembled WGS sequence"/>
</dbReference>
<name>M2Z912_PSEFD</name>
<dbReference type="EMBL" id="KB446556">
    <property type="protein sequence ID" value="EME86255.1"/>
    <property type="molecule type" value="Genomic_DNA"/>
</dbReference>
<reference evidence="1 2" key="1">
    <citation type="journal article" date="2012" name="PLoS Pathog.">
        <title>Diverse lifestyles and strategies of plant pathogenesis encoded in the genomes of eighteen Dothideomycetes fungi.</title>
        <authorList>
            <person name="Ohm R.A."/>
            <person name="Feau N."/>
            <person name="Henrissat B."/>
            <person name="Schoch C.L."/>
            <person name="Horwitz B.A."/>
            <person name="Barry K.W."/>
            <person name="Condon B.J."/>
            <person name="Copeland A.C."/>
            <person name="Dhillon B."/>
            <person name="Glaser F."/>
            <person name="Hesse C.N."/>
            <person name="Kosti I."/>
            <person name="LaButti K."/>
            <person name="Lindquist E.A."/>
            <person name="Lucas S."/>
            <person name="Salamov A.A."/>
            <person name="Bradshaw R.E."/>
            <person name="Ciuffetti L."/>
            <person name="Hamelin R.C."/>
            <person name="Kema G.H.J."/>
            <person name="Lawrence C."/>
            <person name="Scott J.A."/>
            <person name="Spatafora J.W."/>
            <person name="Turgeon B.G."/>
            <person name="de Wit P.J.G.M."/>
            <person name="Zhong S."/>
            <person name="Goodwin S.B."/>
            <person name="Grigoriev I.V."/>
        </authorList>
    </citation>
    <scope>NUCLEOTIDE SEQUENCE [LARGE SCALE GENOMIC DNA]</scope>
    <source>
        <strain evidence="1 2">CIRAD86</strain>
    </source>
</reference>
<accession>M2Z912</accession>
<keyword evidence="2" id="KW-1185">Reference proteome</keyword>
<gene>
    <name evidence="1" type="ORF">MYCFIDRAFT_202443</name>
</gene>
<organism evidence="1 2">
    <name type="scientific">Pseudocercospora fijiensis (strain CIRAD86)</name>
    <name type="common">Black leaf streak disease fungus</name>
    <name type="synonym">Mycosphaerella fijiensis</name>
    <dbReference type="NCBI Taxonomy" id="383855"/>
    <lineage>
        <taxon>Eukaryota</taxon>
        <taxon>Fungi</taxon>
        <taxon>Dikarya</taxon>
        <taxon>Ascomycota</taxon>
        <taxon>Pezizomycotina</taxon>
        <taxon>Dothideomycetes</taxon>
        <taxon>Dothideomycetidae</taxon>
        <taxon>Mycosphaerellales</taxon>
        <taxon>Mycosphaerellaceae</taxon>
        <taxon>Pseudocercospora</taxon>
    </lineage>
</organism>
<dbReference type="RefSeq" id="XP_007923597.1">
    <property type="nucleotide sequence ID" value="XM_007925406.1"/>
</dbReference>
<evidence type="ECO:0000313" key="1">
    <source>
        <dbReference type="EMBL" id="EME86255.1"/>
    </source>
</evidence>
<dbReference type="OrthoDB" id="1022638at2759"/>
<dbReference type="VEuPathDB" id="FungiDB:MYCFIDRAFT_202443"/>
<dbReference type="KEGG" id="pfj:MYCFIDRAFT_202443"/>
<evidence type="ECO:0008006" key="3">
    <source>
        <dbReference type="Google" id="ProtNLM"/>
    </source>
</evidence>
<dbReference type="GeneID" id="19336040"/>
<proteinExistence type="predicted"/>
<protein>
    <recommendedName>
        <fullName evidence="3">BTB domain-containing protein</fullName>
    </recommendedName>
</protein>
<evidence type="ECO:0000313" key="2">
    <source>
        <dbReference type="Proteomes" id="UP000016932"/>
    </source>
</evidence>